<dbReference type="EMBL" id="MK072001">
    <property type="protein sequence ID" value="AYV76924.1"/>
    <property type="molecule type" value="Genomic_DNA"/>
</dbReference>
<sequence length="425" mass="49595">MDKSEDKQLTYILKYDRDQLPSFLKKDYSYNHLINLLKLIESNNGVIADLFLGLTGLESNKQRAIYELPTYELLSVLKCICETLNIRSIEEIGSGQGLLAHMLNYHLNDPTYSVLATDGCRWIETSHNKKYYDVTNKFFLNYCLEELQDNKLLIVSWLPEDDIADFVKIVKTGKYHNIVIIGCPFSNYIYDLLIDLELSELGYKVIGMPIKQICFQDYFKDNKYFDNNCCRSTTILITSLPDNQVNNLLLTIKLKEGKNLCKKIVTIKDKIIIQDLIKSNKCSYLLPHLDNDNKLKKISKCFLEIIRDNYDVFPLHPYLKKYGEFVFWCKKVKEHKFPTNILTREKFKEYVRALNILNSDNGVTKLKEKGIISSWVPDNDKVMAEKCIWLDHSRTSKTWKQSINTFNTVFSQVFSLTNYATNDFL</sequence>
<evidence type="ECO:0008006" key="2">
    <source>
        <dbReference type="Google" id="ProtNLM"/>
    </source>
</evidence>
<organism evidence="1">
    <name type="scientific">Barrevirus sp</name>
    <dbReference type="NCBI Taxonomy" id="2487763"/>
    <lineage>
        <taxon>Viruses</taxon>
        <taxon>Varidnaviria</taxon>
        <taxon>Bamfordvirae</taxon>
        <taxon>Nucleocytoviricota</taxon>
        <taxon>Megaviricetes</taxon>
        <taxon>Imitervirales</taxon>
        <taxon>Mimiviridae</taxon>
        <taxon>Klosneuvirinae</taxon>
    </lineage>
</organism>
<protein>
    <recommendedName>
        <fullName evidence="2">Methyltransferase</fullName>
    </recommendedName>
</protein>
<evidence type="ECO:0000313" key="1">
    <source>
        <dbReference type="EMBL" id="AYV76924.1"/>
    </source>
</evidence>
<gene>
    <name evidence="1" type="ORF">Barrevirus4_8</name>
</gene>
<proteinExistence type="predicted"/>
<name>A0A3G4ZRG6_9VIRU</name>
<reference evidence="1" key="1">
    <citation type="submission" date="2018-10" db="EMBL/GenBank/DDBJ databases">
        <title>Hidden diversity of soil giant viruses.</title>
        <authorList>
            <person name="Schulz F."/>
            <person name="Alteio L."/>
            <person name="Goudeau D."/>
            <person name="Ryan E.M."/>
            <person name="Malmstrom R.R."/>
            <person name="Blanchard J."/>
            <person name="Woyke T."/>
        </authorList>
    </citation>
    <scope>NUCLEOTIDE SEQUENCE</scope>
    <source>
        <strain evidence="1">BAV1</strain>
    </source>
</reference>
<accession>A0A3G4ZRG6</accession>